<comment type="catalytic activity">
    <reaction evidence="20">
        <text>eburicol + reduced [NADPH--hemoprotein reductase] + O2 = 32-hydroxyeburicol + oxidized [NADPH--hemoprotein reductase] + H2O + H(+)</text>
        <dbReference type="Rhea" id="RHEA:75427"/>
        <dbReference type="Rhea" id="RHEA-COMP:11964"/>
        <dbReference type="Rhea" id="RHEA-COMP:11965"/>
        <dbReference type="ChEBI" id="CHEBI:15377"/>
        <dbReference type="ChEBI" id="CHEBI:15378"/>
        <dbReference type="ChEBI" id="CHEBI:15379"/>
        <dbReference type="ChEBI" id="CHEBI:57618"/>
        <dbReference type="ChEBI" id="CHEBI:58210"/>
        <dbReference type="ChEBI" id="CHEBI:70315"/>
        <dbReference type="ChEBI" id="CHEBI:194328"/>
    </reaction>
    <physiologicalReaction direction="left-to-right" evidence="20">
        <dbReference type="Rhea" id="RHEA:75428"/>
    </physiologicalReaction>
</comment>
<dbReference type="PROSITE" id="PS00086">
    <property type="entry name" value="CYTOCHROME_P450"/>
    <property type="match status" value="1"/>
</dbReference>
<dbReference type="GO" id="GO:0008398">
    <property type="term" value="F:sterol 14-demethylase activity"/>
    <property type="evidence" value="ECO:0007669"/>
    <property type="project" value="UniProtKB-EC"/>
</dbReference>
<dbReference type="Gene3D" id="1.10.630.10">
    <property type="entry name" value="Cytochrome P450"/>
    <property type="match status" value="1"/>
</dbReference>
<comment type="catalytic activity">
    <reaction evidence="15">
        <text>32-oxolanosterol + reduced [NADPH--hemoprotein reductase] + O2 = 4,4-dimethyl-5alpha-cholesta-8,14,24-trien-3beta-ol + formate + oxidized [NADPH--hemoprotein reductase] + H2O + 2 H(+)</text>
        <dbReference type="Rhea" id="RHEA:75111"/>
        <dbReference type="Rhea" id="RHEA-COMP:11964"/>
        <dbReference type="Rhea" id="RHEA-COMP:11965"/>
        <dbReference type="ChEBI" id="CHEBI:15377"/>
        <dbReference type="ChEBI" id="CHEBI:15378"/>
        <dbReference type="ChEBI" id="CHEBI:15379"/>
        <dbReference type="ChEBI" id="CHEBI:15740"/>
        <dbReference type="ChEBI" id="CHEBI:17813"/>
        <dbReference type="ChEBI" id="CHEBI:57618"/>
        <dbReference type="ChEBI" id="CHEBI:58210"/>
        <dbReference type="ChEBI" id="CHEBI:166681"/>
    </reaction>
    <physiologicalReaction direction="left-to-right" evidence="15">
        <dbReference type="Rhea" id="RHEA:75112"/>
    </physiologicalReaction>
</comment>
<evidence type="ECO:0000313" key="27">
    <source>
        <dbReference type="Proteomes" id="UP000091918"/>
    </source>
</evidence>
<protein>
    <recommendedName>
        <fullName evidence="10">sterol 14alpha-demethylase</fullName>
        <ecNumber evidence="10">1.14.14.154</ecNumber>
    </recommendedName>
</protein>
<keyword evidence="9 25" id="KW-0472">Membrane</keyword>
<reference evidence="26 27" key="1">
    <citation type="submission" date="2015-07" db="EMBL/GenBank/DDBJ databases">
        <title>Emmonsia species relationships and genome sequence.</title>
        <authorList>
            <person name="Cuomo C.A."/>
            <person name="Schwartz I.S."/>
            <person name="Kenyon C."/>
            <person name="de Hoog G.S."/>
            <person name="Govender N.P."/>
            <person name="Botha A."/>
            <person name="Moreno L."/>
            <person name="de Vries M."/>
            <person name="Munoz J.F."/>
            <person name="Stielow J.B."/>
        </authorList>
    </citation>
    <scope>NUCLEOTIDE SEQUENCE [LARGE SCALE GENOMIC DNA]</scope>
    <source>
        <strain evidence="26 27">CBS 136260</strain>
    </source>
</reference>
<evidence type="ECO:0000256" key="11">
    <source>
        <dbReference type="ARBA" id="ARBA00047379"/>
    </source>
</evidence>
<dbReference type="InterPro" id="IPR001128">
    <property type="entry name" value="Cyt_P450"/>
</dbReference>
<comment type="catalytic activity">
    <reaction evidence="14">
        <text>a 14alpha-methyl steroid + 3 reduced [NADPH--hemoprotein reductase] + 3 O2 = a Delta(14) steroid + formate + 3 oxidized [NADPH--hemoprotein reductase] + 4 H2O + 4 H(+)</text>
        <dbReference type="Rhea" id="RHEA:54028"/>
        <dbReference type="Rhea" id="RHEA-COMP:11964"/>
        <dbReference type="Rhea" id="RHEA-COMP:11965"/>
        <dbReference type="ChEBI" id="CHEBI:15377"/>
        <dbReference type="ChEBI" id="CHEBI:15378"/>
        <dbReference type="ChEBI" id="CHEBI:15379"/>
        <dbReference type="ChEBI" id="CHEBI:15740"/>
        <dbReference type="ChEBI" id="CHEBI:57618"/>
        <dbReference type="ChEBI" id="CHEBI:58210"/>
        <dbReference type="ChEBI" id="CHEBI:138029"/>
        <dbReference type="ChEBI" id="CHEBI:138031"/>
        <dbReference type="EC" id="1.14.14.154"/>
    </reaction>
    <physiologicalReaction direction="left-to-right" evidence="14">
        <dbReference type="Rhea" id="RHEA:54029"/>
    </physiologicalReaction>
</comment>
<keyword evidence="4 23" id="KW-0349">Heme</keyword>
<comment type="catalytic activity">
    <reaction evidence="12">
        <text>a 14alpha-hydroxymethyl steroid + reduced [NADPH--hemoprotein reductase] + O2 = a 14alpha-formyl steroid + oxidized [NADPH--hemoprotein reductase] + 2 H2O + H(+)</text>
        <dbReference type="Rhea" id="RHEA:68064"/>
        <dbReference type="Rhea" id="RHEA-COMP:11964"/>
        <dbReference type="Rhea" id="RHEA-COMP:11965"/>
        <dbReference type="ChEBI" id="CHEBI:15377"/>
        <dbReference type="ChEBI" id="CHEBI:15378"/>
        <dbReference type="ChEBI" id="CHEBI:15379"/>
        <dbReference type="ChEBI" id="CHEBI:57618"/>
        <dbReference type="ChEBI" id="CHEBI:58210"/>
        <dbReference type="ChEBI" id="CHEBI:176901"/>
        <dbReference type="ChEBI" id="CHEBI:176902"/>
    </reaction>
    <physiologicalReaction direction="left-to-right" evidence="12">
        <dbReference type="Rhea" id="RHEA:68065"/>
    </physiologicalReaction>
</comment>
<keyword evidence="6 24" id="KW-0560">Oxidoreductase</keyword>
<dbReference type="STRING" id="1658172.A0A1B7NTL8"/>
<dbReference type="FunFam" id="1.10.630.10:FF:000033">
    <property type="entry name" value="14-alpha sterol demethylase"/>
    <property type="match status" value="1"/>
</dbReference>
<comment type="similarity">
    <text evidence="3 24">Belongs to the cytochrome P450 family.</text>
</comment>
<evidence type="ECO:0000256" key="4">
    <source>
        <dbReference type="ARBA" id="ARBA00022617"/>
    </source>
</evidence>
<comment type="catalytic activity">
    <reaction evidence="18">
        <text>a 14alpha-formyl steroid + reduced [NADPH--hemoprotein reductase] + O2 = a Delta(14) steroid + formate + oxidized [NADPH--hemoprotein reductase] + H2O + 2 H(+)</text>
        <dbReference type="Rhea" id="RHEA:68068"/>
        <dbReference type="Rhea" id="RHEA-COMP:11964"/>
        <dbReference type="Rhea" id="RHEA-COMP:11965"/>
        <dbReference type="ChEBI" id="CHEBI:15377"/>
        <dbReference type="ChEBI" id="CHEBI:15378"/>
        <dbReference type="ChEBI" id="CHEBI:15379"/>
        <dbReference type="ChEBI" id="CHEBI:15740"/>
        <dbReference type="ChEBI" id="CHEBI:57618"/>
        <dbReference type="ChEBI" id="CHEBI:58210"/>
        <dbReference type="ChEBI" id="CHEBI:138031"/>
        <dbReference type="ChEBI" id="CHEBI:176902"/>
    </reaction>
    <physiologicalReaction direction="left-to-right" evidence="18">
        <dbReference type="Rhea" id="RHEA:68069"/>
    </physiologicalReaction>
</comment>
<accession>A0A1B7NTL8</accession>
<comment type="catalytic activity">
    <reaction evidence="17">
        <text>lanosterol + reduced [NADPH--hemoprotein reductase] + O2 = 32-hydroxylanosterol + oxidized [NADPH--hemoprotein reductase] + H2O + H(+)</text>
        <dbReference type="Rhea" id="RHEA:75103"/>
        <dbReference type="Rhea" id="RHEA-COMP:11964"/>
        <dbReference type="Rhea" id="RHEA-COMP:11965"/>
        <dbReference type="ChEBI" id="CHEBI:15377"/>
        <dbReference type="ChEBI" id="CHEBI:15378"/>
        <dbReference type="ChEBI" id="CHEBI:15379"/>
        <dbReference type="ChEBI" id="CHEBI:16521"/>
        <dbReference type="ChEBI" id="CHEBI:57618"/>
        <dbReference type="ChEBI" id="CHEBI:58210"/>
        <dbReference type="ChEBI" id="CHEBI:166806"/>
    </reaction>
    <physiologicalReaction direction="left-to-right" evidence="17">
        <dbReference type="Rhea" id="RHEA:75104"/>
    </physiologicalReaction>
</comment>
<evidence type="ECO:0000256" key="15">
    <source>
        <dbReference type="ARBA" id="ARBA00048479"/>
    </source>
</evidence>
<organism evidence="26 27">
    <name type="scientific">Emergomyces africanus</name>
    <dbReference type="NCBI Taxonomy" id="1955775"/>
    <lineage>
        <taxon>Eukaryota</taxon>
        <taxon>Fungi</taxon>
        <taxon>Dikarya</taxon>
        <taxon>Ascomycota</taxon>
        <taxon>Pezizomycotina</taxon>
        <taxon>Eurotiomycetes</taxon>
        <taxon>Eurotiomycetidae</taxon>
        <taxon>Onygenales</taxon>
        <taxon>Ajellomycetaceae</taxon>
        <taxon>Emergomyces</taxon>
    </lineage>
</organism>
<dbReference type="GO" id="GO:0016020">
    <property type="term" value="C:membrane"/>
    <property type="evidence" value="ECO:0007669"/>
    <property type="project" value="UniProtKB-SubCell"/>
</dbReference>
<comment type="subcellular location">
    <subcellularLocation>
        <location evidence="2">Membrane</location>
    </subcellularLocation>
</comment>
<dbReference type="AlphaFoldDB" id="A0A1B7NTL8"/>
<evidence type="ECO:0000256" key="25">
    <source>
        <dbReference type="SAM" id="Phobius"/>
    </source>
</evidence>
<feature type="transmembrane region" description="Helical" evidence="25">
    <location>
        <begin position="6"/>
        <end position="27"/>
    </location>
</feature>
<sequence length="516" mass="57812">MSWSNILTYGVLVFVSVVVLNLFYQLVFRLVNKTRPPLVFHWVPFLGNTISYGIDPYKFFFSCRQKHGDIFTFVLLGRQTTVYLGIKGNEFILNGKLKDVNAEEVYSPLTTPVFGPDVVYDCPNSKLIEQKKFIKYGLTQAALESHVPLIENEVQDYLATSPNFHGASGTVDISAAMAELTIFTAGSALQGEEVRAQLTTDFAVLYHDLDKGFSPINFMLPWAPLPHNKKRDAAHARMHAIYTGIIDKRRRAAMTNVSDSQKLDMIWNLMQCTYKSGQRLPDKEIANIMITLLMAGQHSSSSISSWIMLRLASEPAVAEELYQEQLANLPRAGPNESLAPLQYKDLDHLPLHQNVIRETLRLNTSIHSLLRKVKNPMSVPGTPYVIPASHNLLAAPGVTALSDEYFPNATVWNPHRWETQAPKENEKEEMVDYGYGATSKGTSSPYLPFGAGRHRCIGEKFAHLNLTVIVATMVRHLQFSNVEGQTGVPDTDYSSLFSGPKQPTRIQWERRAAKLG</sequence>
<dbReference type="GO" id="GO:0020037">
    <property type="term" value="F:heme binding"/>
    <property type="evidence" value="ECO:0007669"/>
    <property type="project" value="InterPro"/>
</dbReference>
<evidence type="ECO:0000256" key="5">
    <source>
        <dbReference type="ARBA" id="ARBA00022723"/>
    </source>
</evidence>
<evidence type="ECO:0000256" key="17">
    <source>
        <dbReference type="ARBA" id="ARBA00049163"/>
    </source>
</evidence>
<comment type="catalytic activity">
    <reaction evidence="11">
        <text>32-hydroxylanosterol + reduced [NADPH--hemoprotein reductase] + O2 = 32-oxolanosterol + oxidized [NADPH--hemoprotein reductase] + 2 H2O + H(+)</text>
        <dbReference type="Rhea" id="RHEA:75107"/>
        <dbReference type="Rhea" id="RHEA-COMP:11964"/>
        <dbReference type="Rhea" id="RHEA-COMP:11965"/>
        <dbReference type="ChEBI" id="CHEBI:15377"/>
        <dbReference type="ChEBI" id="CHEBI:15378"/>
        <dbReference type="ChEBI" id="CHEBI:15379"/>
        <dbReference type="ChEBI" id="CHEBI:57618"/>
        <dbReference type="ChEBI" id="CHEBI:58210"/>
        <dbReference type="ChEBI" id="CHEBI:166681"/>
        <dbReference type="ChEBI" id="CHEBI:166806"/>
    </reaction>
    <physiologicalReaction direction="left-to-right" evidence="11">
        <dbReference type="Rhea" id="RHEA:75108"/>
    </physiologicalReaction>
</comment>
<comment type="catalytic activity">
    <reaction evidence="22">
        <text>eburicol + 3 reduced [NADPH--hemoprotein reductase] + 3 O2 = 14-demethyleburicol + formate + 3 oxidized [NADPH--hemoprotein reductase] + 4 H2O + 4 H(+)</text>
        <dbReference type="Rhea" id="RHEA:75439"/>
        <dbReference type="Rhea" id="RHEA-COMP:11964"/>
        <dbReference type="Rhea" id="RHEA-COMP:11965"/>
        <dbReference type="ChEBI" id="CHEBI:15377"/>
        <dbReference type="ChEBI" id="CHEBI:15378"/>
        <dbReference type="ChEBI" id="CHEBI:15379"/>
        <dbReference type="ChEBI" id="CHEBI:15740"/>
        <dbReference type="ChEBI" id="CHEBI:57618"/>
        <dbReference type="ChEBI" id="CHEBI:58210"/>
        <dbReference type="ChEBI" id="CHEBI:70315"/>
        <dbReference type="ChEBI" id="CHEBI:194330"/>
    </reaction>
    <physiologicalReaction direction="left-to-right" evidence="22">
        <dbReference type="Rhea" id="RHEA:75440"/>
    </physiologicalReaction>
</comment>
<evidence type="ECO:0000256" key="23">
    <source>
        <dbReference type="PIRSR" id="PIRSR602403-1"/>
    </source>
</evidence>
<comment type="catalytic activity">
    <reaction evidence="13">
        <text>lanosterol + 3 reduced [NADPH--hemoprotein reductase] + 3 O2 = 4,4-dimethyl-5alpha-cholesta-8,14,24-trien-3beta-ol + formate + 3 oxidized [NADPH--hemoprotein reductase] + 4 H2O + 4 H(+)</text>
        <dbReference type="Rhea" id="RHEA:25286"/>
        <dbReference type="Rhea" id="RHEA-COMP:11964"/>
        <dbReference type="Rhea" id="RHEA-COMP:11965"/>
        <dbReference type="ChEBI" id="CHEBI:15377"/>
        <dbReference type="ChEBI" id="CHEBI:15378"/>
        <dbReference type="ChEBI" id="CHEBI:15379"/>
        <dbReference type="ChEBI" id="CHEBI:15740"/>
        <dbReference type="ChEBI" id="CHEBI:16521"/>
        <dbReference type="ChEBI" id="CHEBI:17813"/>
        <dbReference type="ChEBI" id="CHEBI:57618"/>
        <dbReference type="ChEBI" id="CHEBI:58210"/>
        <dbReference type="EC" id="1.14.14.154"/>
    </reaction>
    <physiologicalReaction direction="left-to-right" evidence="13">
        <dbReference type="Rhea" id="RHEA:25287"/>
    </physiologicalReaction>
</comment>
<comment type="caution">
    <text evidence="26">The sequence shown here is derived from an EMBL/GenBank/DDBJ whole genome shotgun (WGS) entry which is preliminary data.</text>
</comment>
<keyword evidence="25" id="KW-1133">Transmembrane helix</keyword>
<comment type="catalytic activity">
    <reaction evidence="16">
        <text>a 14alpha-methyl steroid + reduced [NADPH--hemoprotein reductase] + O2 = a 14alpha-hydroxymethyl steroid + oxidized [NADPH--hemoprotein reductase] + H2O + H(+)</text>
        <dbReference type="Rhea" id="RHEA:68060"/>
        <dbReference type="Rhea" id="RHEA-COMP:11964"/>
        <dbReference type="Rhea" id="RHEA-COMP:11965"/>
        <dbReference type="ChEBI" id="CHEBI:15377"/>
        <dbReference type="ChEBI" id="CHEBI:15378"/>
        <dbReference type="ChEBI" id="CHEBI:15379"/>
        <dbReference type="ChEBI" id="CHEBI:57618"/>
        <dbReference type="ChEBI" id="CHEBI:58210"/>
        <dbReference type="ChEBI" id="CHEBI:138029"/>
        <dbReference type="ChEBI" id="CHEBI:176901"/>
    </reaction>
    <physiologicalReaction direction="left-to-right" evidence="16">
        <dbReference type="Rhea" id="RHEA:68061"/>
    </physiologicalReaction>
</comment>
<keyword evidence="5 23" id="KW-0479">Metal-binding</keyword>
<evidence type="ECO:0000256" key="2">
    <source>
        <dbReference type="ARBA" id="ARBA00004370"/>
    </source>
</evidence>
<evidence type="ECO:0000256" key="21">
    <source>
        <dbReference type="ARBA" id="ARBA00052067"/>
    </source>
</evidence>
<evidence type="ECO:0000256" key="10">
    <source>
        <dbReference type="ARBA" id="ARBA00038974"/>
    </source>
</evidence>
<evidence type="ECO:0000256" key="22">
    <source>
        <dbReference type="ARBA" id="ARBA00052625"/>
    </source>
</evidence>
<dbReference type="PANTHER" id="PTHR24304:SF2">
    <property type="entry name" value="24-HYDROXYCHOLESTEROL 7-ALPHA-HYDROXYLASE"/>
    <property type="match status" value="1"/>
</dbReference>
<comment type="catalytic activity">
    <reaction evidence="21">
        <text>32-hydroxyeburicol + reduced [NADPH--hemoprotein reductase] + O2 = 32-oxoeburicol + oxidized [NADPH--hemoprotein reductase] + 2 H2O + H(+)</text>
        <dbReference type="Rhea" id="RHEA:75431"/>
        <dbReference type="Rhea" id="RHEA-COMP:11964"/>
        <dbReference type="Rhea" id="RHEA-COMP:11965"/>
        <dbReference type="ChEBI" id="CHEBI:15377"/>
        <dbReference type="ChEBI" id="CHEBI:15378"/>
        <dbReference type="ChEBI" id="CHEBI:15379"/>
        <dbReference type="ChEBI" id="CHEBI:57618"/>
        <dbReference type="ChEBI" id="CHEBI:58210"/>
        <dbReference type="ChEBI" id="CHEBI:194328"/>
        <dbReference type="ChEBI" id="CHEBI:194329"/>
    </reaction>
    <physiologicalReaction direction="left-to-right" evidence="21">
        <dbReference type="Rhea" id="RHEA:75432"/>
    </physiologicalReaction>
</comment>
<dbReference type="PRINTS" id="PR00385">
    <property type="entry name" value="P450"/>
</dbReference>
<evidence type="ECO:0000256" key="16">
    <source>
        <dbReference type="ARBA" id="ARBA00048866"/>
    </source>
</evidence>
<dbReference type="PANTHER" id="PTHR24304">
    <property type="entry name" value="CYTOCHROME P450 FAMILY 7"/>
    <property type="match status" value="1"/>
</dbReference>
<feature type="binding site" description="axial binding residue" evidence="23">
    <location>
        <position position="456"/>
    </location>
    <ligand>
        <name>heme</name>
        <dbReference type="ChEBI" id="CHEBI:30413"/>
    </ligand>
    <ligandPart>
        <name>Fe</name>
        <dbReference type="ChEBI" id="CHEBI:18248"/>
    </ligandPart>
</feature>
<evidence type="ECO:0000256" key="19">
    <source>
        <dbReference type="ARBA" id="ARBA00051540"/>
    </source>
</evidence>
<dbReference type="OrthoDB" id="1055148at2759"/>
<dbReference type="Proteomes" id="UP000091918">
    <property type="component" value="Unassembled WGS sequence"/>
</dbReference>
<dbReference type="EC" id="1.14.14.154" evidence="10"/>
<evidence type="ECO:0000256" key="14">
    <source>
        <dbReference type="ARBA" id="ARBA00047702"/>
    </source>
</evidence>
<dbReference type="InterPro" id="IPR050529">
    <property type="entry name" value="CYP450_sterol_14alpha_dmase"/>
</dbReference>
<evidence type="ECO:0000256" key="18">
    <source>
        <dbReference type="ARBA" id="ARBA00049450"/>
    </source>
</evidence>
<evidence type="ECO:0000256" key="13">
    <source>
        <dbReference type="ARBA" id="ARBA00047670"/>
    </source>
</evidence>
<evidence type="ECO:0000313" key="26">
    <source>
        <dbReference type="EMBL" id="OAX79967.1"/>
    </source>
</evidence>
<evidence type="ECO:0000256" key="3">
    <source>
        <dbReference type="ARBA" id="ARBA00010617"/>
    </source>
</evidence>
<dbReference type="GO" id="GO:0005506">
    <property type="term" value="F:iron ion binding"/>
    <property type="evidence" value="ECO:0007669"/>
    <property type="project" value="InterPro"/>
</dbReference>
<keyword evidence="25" id="KW-0812">Transmembrane</keyword>
<evidence type="ECO:0000256" key="9">
    <source>
        <dbReference type="ARBA" id="ARBA00023136"/>
    </source>
</evidence>
<evidence type="ECO:0000256" key="7">
    <source>
        <dbReference type="ARBA" id="ARBA00023004"/>
    </source>
</evidence>
<dbReference type="EMBL" id="LGUA01000836">
    <property type="protein sequence ID" value="OAX79967.1"/>
    <property type="molecule type" value="Genomic_DNA"/>
</dbReference>
<dbReference type="Pfam" id="PF00067">
    <property type="entry name" value="p450"/>
    <property type="match status" value="1"/>
</dbReference>
<evidence type="ECO:0000256" key="20">
    <source>
        <dbReference type="ARBA" id="ARBA00051806"/>
    </source>
</evidence>
<keyword evidence="8 24" id="KW-0503">Monooxygenase</keyword>
<name>A0A1B7NTL8_9EURO</name>
<comment type="catalytic activity">
    <reaction evidence="19">
        <text>32-oxoeburicol + reduced [NADPH--hemoprotein reductase] + O2 = 14-demethyleburicol + formate + oxidized [NADPH--hemoprotein reductase] + H2O + 2 H(+)</text>
        <dbReference type="Rhea" id="RHEA:75435"/>
        <dbReference type="Rhea" id="RHEA-COMP:11964"/>
        <dbReference type="Rhea" id="RHEA-COMP:11965"/>
        <dbReference type="ChEBI" id="CHEBI:15377"/>
        <dbReference type="ChEBI" id="CHEBI:15378"/>
        <dbReference type="ChEBI" id="CHEBI:15379"/>
        <dbReference type="ChEBI" id="CHEBI:15740"/>
        <dbReference type="ChEBI" id="CHEBI:57618"/>
        <dbReference type="ChEBI" id="CHEBI:58210"/>
        <dbReference type="ChEBI" id="CHEBI:194329"/>
        <dbReference type="ChEBI" id="CHEBI:194330"/>
    </reaction>
    <physiologicalReaction direction="left-to-right" evidence="19">
        <dbReference type="Rhea" id="RHEA:75436"/>
    </physiologicalReaction>
</comment>
<evidence type="ECO:0000256" key="24">
    <source>
        <dbReference type="RuleBase" id="RU000461"/>
    </source>
</evidence>
<comment type="cofactor">
    <cofactor evidence="1 23">
        <name>heme</name>
        <dbReference type="ChEBI" id="CHEBI:30413"/>
    </cofactor>
</comment>
<evidence type="ECO:0000256" key="1">
    <source>
        <dbReference type="ARBA" id="ARBA00001971"/>
    </source>
</evidence>
<dbReference type="PRINTS" id="PR00465">
    <property type="entry name" value="EP450IV"/>
</dbReference>
<proteinExistence type="inferred from homology"/>
<keyword evidence="7 23" id="KW-0408">Iron</keyword>
<evidence type="ECO:0000256" key="6">
    <source>
        <dbReference type="ARBA" id="ARBA00023002"/>
    </source>
</evidence>
<gene>
    <name evidence="26" type="ORF">ACJ72_05706</name>
</gene>
<dbReference type="InterPro" id="IPR017972">
    <property type="entry name" value="Cyt_P450_CS"/>
</dbReference>
<dbReference type="InterPro" id="IPR036396">
    <property type="entry name" value="Cyt_P450_sf"/>
</dbReference>
<dbReference type="InterPro" id="IPR002403">
    <property type="entry name" value="Cyt_P450_E_grp-IV"/>
</dbReference>
<evidence type="ECO:0000256" key="12">
    <source>
        <dbReference type="ARBA" id="ARBA00047587"/>
    </source>
</evidence>
<dbReference type="CDD" id="cd11042">
    <property type="entry name" value="CYP51-like"/>
    <property type="match status" value="1"/>
</dbReference>
<evidence type="ECO:0000256" key="8">
    <source>
        <dbReference type="ARBA" id="ARBA00023033"/>
    </source>
</evidence>
<dbReference type="SUPFAM" id="SSF48264">
    <property type="entry name" value="Cytochrome P450"/>
    <property type="match status" value="1"/>
</dbReference>
<keyword evidence="27" id="KW-1185">Reference proteome</keyword>